<keyword evidence="4" id="KW-1185">Reference proteome</keyword>
<accession>A0AAD1XE52</accession>
<comment type="caution">
    <text evidence="3">The sequence shown here is derived from an EMBL/GenBank/DDBJ whole genome shotgun (WGS) entry which is preliminary data.</text>
</comment>
<proteinExistence type="predicted"/>
<evidence type="ECO:0000256" key="2">
    <source>
        <dbReference type="SAM" id="SignalP"/>
    </source>
</evidence>
<dbReference type="Proteomes" id="UP001295684">
    <property type="component" value="Unassembled WGS sequence"/>
</dbReference>
<keyword evidence="1" id="KW-0812">Transmembrane</keyword>
<feature type="transmembrane region" description="Helical" evidence="1">
    <location>
        <begin position="127"/>
        <end position="148"/>
    </location>
</feature>
<keyword evidence="1" id="KW-0472">Membrane</keyword>
<feature type="chain" id="PRO_5041999674" description="TLC domain-containing protein" evidence="2">
    <location>
        <begin position="17"/>
        <end position="280"/>
    </location>
</feature>
<evidence type="ECO:0000256" key="1">
    <source>
        <dbReference type="SAM" id="Phobius"/>
    </source>
</evidence>
<evidence type="ECO:0008006" key="5">
    <source>
        <dbReference type="Google" id="ProtNLM"/>
    </source>
</evidence>
<keyword evidence="2" id="KW-0732">Signal</keyword>
<dbReference type="AlphaFoldDB" id="A0AAD1XE52"/>
<name>A0AAD1XE52_EUPCR</name>
<gene>
    <name evidence="3" type="ORF">ECRASSUSDP1_LOCUS9070</name>
</gene>
<reference evidence="3" key="1">
    <citation type="submission" date="2023-07" db="EMBL/GenBank/DDBJ databases">
        <authorList>
            <consortium name="AG Swart"/>
            <person name="Singh M."/>
            <person name="Singh A."/>
            <person name="Seah K."/>
            <person name="Emmerich C."/>
        </authorList>
    </citation>
    <scope>NUCLEOTIDE SEQUENCE</scope>
    <source>
        <strain evidence="3">DP1</strain>
    </source>
</reference>
<dbReference type="EMBL" id="CAMPGE010008899">
    <property type="protein sequence ID" value="CAI2367782.1"/>
    <property type="molecule type" value="Genomic_DNA"/>
</dbReference>
<sequence>MILPWVLFFTVLVTLSKKYYKPPMKRVEGKLVELPQDIQNYQYHDLVSIVYSVAIILMFTANYYLYGLDLEREGTYLEKNIQILGMVWYTYDLILKYFDGVHKIFVWIHHPCTIIAIYASYSCKETVAFGATAVFINDAIHVFLVIYRTLESINIKNFRYLVNFSFLVAGFVLSRVVGSHWLLYKGAMSSKIPFLVILGNTPIICFGTRISIQLASKYWKYVPLFCSNPETIRQTNLWQTIRGMFQSYKSGGTMSKVVDTAIFASSILIPVSINLYVRYA</sequence>
<feature type="transmembrane region" description="Helical" evidence="1">
    <location>
        <begin position="46"/>
        <end position="66"/>
    </location>
</feature>
<organism evidence="3 4">
    <name type="scientific">Euplotes crassus</name>
    <dbReference type="NCBI Taxonomy" id="5936"/>
    <lineage>
        <taxon>Eukaryota</taxon>
        <taxon>Sar</taxon>
        <taxon>Alveolata</taxon>
        <taxon>Ciliophora</taxon>
        <taxon>Intramacronucleata</taxon>
        <taxon>Spirotrichea</taxon>
        <taxon>Hypotrichia</taxon>
        <taxon>Euplotida</taxon>
        <taxon>Euplotidae</taxon>
        <taxon>Moneuplotes</taxon>
    </lineage>
</organism>
<feature type="signal peptide" evidence="2">
    <location>
        <begin position="1"/>
        <end position="16"/>
    </location>
</feature>
<evidence type="ECO:0000313" key="3">
    <source>
        <dbReference type="EMBL" id="CAI2367782.1"/>
    </source>
</evidence>
<protein>
    <recommendedName>
        <fullName evidence="5">TLC domain-containing protein</fullName>
    </recommendedName>
</protein>
<keyword evidence="1" id="KW-1133">Transmembrane helix</keyword>
<feature type="transmembrane region" description="Helical" evidence="1">
    <location>
        <begin position="194"/>
        <end position="212"/>
    </location>
</feature>
<feature type="transmembrane region" description="Helical" evidence="1">
    <location>
        <begin position="104"/>
        <end position="121"/>
    </location>
</feature>
<evidence type="ECO:0000313" key="4">
    <source>
        <dbReference type="Proteomes" id="UP001295684"/>
    </source>
</evidence>
<feature type="transmembrane region" description="Helical" evidence="1">
    <location>
        <begin position="160"/>
        <end position="182"/>
    </location>
</feature>